<dbReference type="InterPro" id="IPR036250">
    <property type="entry name" value="AcylCo_DH-like_C"/>
</dbReference>
<dbReference type="Proteomes" id="UP001501710">
    <property type="component" value="Unassembled WGS sequence"/>
</dbReference>
<gene>
    <name evidence="10" type="ORF">GCM10022254_45180</name>
</gene>
<evidence type="ECO:0000259" key="9">
    <source>
        <dbReference type="Pfam" id="PF02771"/>
    </source>
</evidence>
<comment type="similarity">
    <text evidence="2 6">Belongs to the acyl-CoA dehydrogenase family.</text>
</comment>
<evidence type="ECO:0000256" key="5">
    <source>
        <dbReference type="ARBA" id="ARBA00023002"/>
    </source>
</evidence>
<reference evidence="11" key="1">
    <citation type="journal article" date="2019" name="Int. J. Syst. Evol. Microbiol.">
        <title>The Global Catalogue of Microorganisms (GCM) 10K type strain sequencing project: providing services to taxonomists for standard genome sequencing and annotation.</title>
        <authorList>
            <consortium name="The Broad Institute Genomics Platform"/>
            <consortium name="The Broad Institute Genome Sequencing Center for Infectious Disease"/>
            <person name="Wu L."/>
            <person name="Ma J."/>
        </authorList>
    </citation>
    <scope>NUCLEOTIDE SEQUENCE [LARGE SCALE GENOMIC DNA]</scope>
    <source>
        <strain evidence="11">JCM 17440</strain>
    </source>
</reference>
<evidence type="ECO:0000259" key="8">
    <source>
        <dbReference type="Pfam" id="PF02770"/>
    </source>
</evidence>
<sequence length="382" mass="42492">MDFTIPAELRDLVERTRRFRLAELAPLEPEFLQAGRLDDARRRELQEKARARGLWGVDVAKEYGGLGHGHLGLCLAIEELYQSPLRLEFGGSPEPCLFLADDHQRERFLQPVLDGAKQSCFAFSEPETGSDFGHLRTVIADDGDTVRVTGRKMFIGLADVADFVILFATTDPDAGARGVTCLLVETDTPGFEIVRPMPTMGDDWLPFELEFRDCVVPKEHVLGGWNKGFGVAAHQLTHGRLKIAAIALGIAQRALDEAVAWAKERKTWGKPIATRQGVQWLLADSLVELESARLLVHRAAWLADNGDGVQHEAFMAKLAATEMAYRVTDRCLQVLGGRGYLLESPVQSLYRQARLWRIGHGTSEIHRWMIARTMLGLGANDD</sequence>
<protein>
    <submittedName>
        <fullName evidence="10">Acyl-CoA dehydrogenase family protein</fullName>
    </submittedName>
</protein>
<dbReference type="SUPFAM" id="SSF56645">
    <property type="entry name" value="Acyl-CoA dehydrogenase NM domain-like"/>
    <property type="match status" value="1"/>
</dbReference>
<dbReference type="InterPro" id="IPR050741">
    <property type="entry name" value="Acyl-CoA_dehydrogenase"/>
</dbReference>
<feature type="domain" description="Acyl-CoA dehydrogenase/oxidase N-terminal" evidence="9">
    <location>
        <begin position="8"/>
        <end position="115"/>
    </location>
</feature>
<feature type="domain" description="Acyl-CoA oxidase/dehydrogenase middle" evidence="8">
    <location>
        <begin position="120"/>
        <end position="214"/>
    </location>
</feature>
<evidence type="ECO:0000313" key="10">
    <source>
        <dbReference type="EMBL" id="GAA4236179.1"/>
    </source>
</evidence>
<dbReference type="InterPro" id="IPR046373">
    <property type="entry name" value="Acyl-CoA_Oxase/DH_mid-dom_sf"/>
</dbReference>
<accession>A0ABP8C9X1</accession>
<evidence type="ECO:0000256" key="1">
    <source>
        <dbReference type="ARBA" id="ARBA00001974"/>
    </source>
</evidence>
<evidence type="ECO:0000256" key="3">
    <source>
        <dbReference type="ARBA" id="ARBA00022630"/>
    </source>
</evidence>
<dbReference type="InterPro" id="IPR006091">
    <property type="entry name" value="Acyl-CoA_Oxase/DH_mid-dom"/>
</dbReference>
<proteinExistence type="inferred from homology"/>
<feature type="domain" description="Acyl-CoA dehydrogenase/oxidase C-terminal" evidence="7">
    <location>
        <begin position="226"/>
        <end position="375"/>
    </location>
</feature>
<keyword evidence="3 6" id="KW-0285">Flavoprotein</keyword>
<comment type="cofactor">
    <cofactor evidence="1 6">
        <name>FAD</name>
        <dbReference type="ChEBI" id="CHEBI:57692"/>
    </cofactor>
</comment>
<evidence type="ECO:0000256" key="2">
    <source>
        <dbReference type="ARBA" id="ARBA00009347"/>
    </source>
</evidence>
<dbReference type="EMBL" id="BAABAS010000015">
    <property type="protein sequence ID" value="GAA4236179.1"/>
    <property type="molecule type" value="Genomic_DNA"/>
</dbReference>
<keyword evidence="5 6" id="KW-0560">Oxidoreductase</keyword>
<keyword evidence="4 6" id="KW-0274">FAD</keyword>
<dbReference type="PANTHER" id="PTHR48083">
    <property type="entry name" value="MEDIUM-CHAIN SPECIFIC ACYL-COA DEHYDROGENASE, MITOCHONDRIAL-RELATED"/>
    <property type="match status" value="1"/>
</dbReference>
<keyword evidence="11" id="KW-1185">Reference proteome</keyword>
<evidence type="ECO:0000256" key="4">
    <source>
        <dbReference type="ARBA" id="ARBA00022827"/>
    </source>
</evidence>
<dbReference type="Pfam" id="PF00441">
    <property type="entry name" value="Acyl-CoA_dh_1"/>
    <property type="match status" value="1"/>
</dbReference>
<evidence type="ECO:0000256" key="6">
    <source>
        <dbReference type="RuleBase" id="RU362125"/>
    </source>
</evidence>
<dbReference type="InterPro" id="IPR009075">
    <property type="entry name" value="AcylCo_DH/oxidase_C"/>
</dbReference>
<dbReference type="PANTHER" id="PTHR48083:SF2">
    <property type="entry name" value="MEDIUM-CHAIN SPECIFIC ACYL-COA DEHYDROGENASE, MITOCHONDRIAL"/>
    <property type="match status" value="1"/>
</dbReference>
<organism evidence="10 11">
    <name type="scientific">Actinomadura meridiana</name>
    <dbReference type="NCBI Taxonomy" id="559626"/>
    <lineage>
        <taxon>Bacteria</taxon>
        <taxon>Bacillati</taxon>
        <taxon>Actinomycetota</taxon>
        <taxon>Actinomycetes</taxon>
        <taxon>Streptosporangiales</taxon>
        <taxon>Thermomonosporaceae</taxon>
        <taxon>Actinomadura</taxon>
    </lineage>
</organism>
<evidence type="ECO:0000313" key="11">
    <source>
        <dbReference type="Proteomes" id="UP001501710"/>
    </source>
</evidence>
<dbReference type="InterPro" id="IPR013786">
    <property type="entry name" value="AcylCoA_DH/ox_N"/>
</dbReference>
<dbReference type="RefSeq" id="WP_344899747.1">
    <property type="nucleotide sequence ID" value="NZ_BAABAS010000015.1"/>
</dbReference>
<comment type="caution">
    <text evidence="10">The sequence shown here is derived from an EMBL/GenBank/DDBJ whole genome shotgun (WGS) entry which is preliminary data.</text>
</comment>
<dbReference type="SUPFAM" id="SSF47203">
    <property type="entry name" value="Acyl-CoA dehydrogenase C-terminal domain-like"/>
    <property type="match status" value="1"/>
</dbReference>
<dbReference type="Pfam" id="PF02770">
    <property type="entry name" value="Acyl-CoA_dh_M"/>
    <property type="match status" value="1"/>
</dbReference>
<name>A0ABP8C9X1_9ACTN</name>
<dbReference type="Pfam" id="PF02771">
    <property type="entry name" value="Acyl-CoA_dh_N"/>
    <property type="match status" value="1"/>
</dbReference>
<dbReference type="Gene3D" id="1.10.540.10">
    <property type="entry name" value="Acyl-CoA dehydrogenase/oxidase, N-terminal domain"/>
    <property type="match status" value="1"/>
</dbReference>
<dbReference type="Gene3D" id="1.20.140.10">
    <property type="entry name" value="Butyryl-CoA Dehydrogenase, subunit A, domain 3"/>
    <property type="match status" value="1"/>
</dbReference>
<dbReference type="InterPro" id="IPR009100">
    <property type="entry name" value="AcylCoA_DH/oxidase_NM_dom_sf"/>
</dbReference>
<dbReference type="Gene3D" id="2.40.110.10">
    <property type="entry name" value="Butyryl-CoA Dehydrogenase, subunit A, domain 2"/>
    <property type="match status" value="1"/>
</dbReference>
<evidence type="ECO:0000259" key="7">
    <source>
        <dbReference type="Pfam" id="PF00441"/>
    </source>
</evidence>
<dbReference type="InterPro" id="IPR037069">
    <property type="entry name" value="AcylCoA_DH/ox_N_sf"/>
</dbReference>